<evidence type="ECO:0000313" key="3">
    <source>
        <dbReference type="Proteomes" id="UP000320338"/>
    </source>
</evidence>
<evidence type="ECO:0000259" key="1">
    <source>
        <dbReference type="Pfam" id="PF13649"/>
    </source>
</evidence>
<feature type="domain" description="Methyltransferase" evidence="1">
    <location>
        <begin position="62"/>
        <end position="151"/>
    </location>
</feature>
<dbReference type="InterPro" id="IPR041698">
    <property type="entry name" value="Methyltransf_25"/>
</dbReference>
<reference evidence="2 3" key="1">
    <citation type="submission" date="2019-06" db="EMBL/GenBank/DDBJ databases">
        <title>Whole genome shotgun sequence of Pseudonocardia hydrocarbonoxydans NBRC 14498.</title>
        <authorList>
            <person name="Hosoyama A."/>
            <person name="Uohara A."/>
            <person name="Ohji S."/>
            <person name="Ichikawa N."/>
        </authorList>
    </citation>
    <scope>NUCLEOTIDE SEQUENCE [LARGE SCALE GENOMIC DNA]</scope>
    <source>
        <strain evidence="2 3">NBRC 14498</strain>
    </source>
</reference>
<organism evidence="2 3">
    <name type="scientific">Pseudonocardia hydrocarbonoxydans</name>
    <dbReference type="NCBI Taxonomy" id="76726"/>
    <lineage>
        <taxon>Bacteria</taxon>
        <taxon>Bacillati</taxon>
        <taxon>Actinomycetota</taxon>
        <taxon>Actinomycetes</taxon>
        <taxon>Pseudonocardiales</taxon>
        <taxon>Pseudonocardiaceae</taxon>
        <taxon>Pseudonocardia</taxon>
    </lineage>
</organism>
<protein>
    <recommendedName>
        <fullName evidence="1">Methyltransferase domain-containing protein</fullName>
    </recommendedName>
</protein>
<sequence length="254" mass="27032">MGSVARRWAELQEGRGIPPGILAQAPAPPWEHDPSYFTPPAVPADTPSRRAGLALLGAGGTVLDVGAGGGDACLALTGAATHVTANDRQADMLELFAAEATARGVPFRTVLGRWPDVAEQAGTADVVVSHHVLHNVVDLPPFVTALTAAARRGVVVEMLDEHPMAWLDGLWVTFHGLHRPPPATTDDAVAVLRELGIAPRVRRWERRTPPKQDPAWVTRRLCLPPDREPDVAAALAATPPRPRHAATLTWDAGS</sequence>
<dbReference type="Proteomes" id="UP000320338">
    <property type="component" value="Unassembled WGS sequence"/>
</dbReference>
<dbReference type="OrthoDB" id="5242847at2"/>
<proteinExistence type="predicted"/>
<dbReference type="InterPro" id="IPR029063">
    <property type="entry name" value="SAM-dependent_MTases_sf"/>
</dbReference>
<gene>
    <name evidence="2" type="ORF">PHY01_08380</name>
</gene>
<dbReference type="EMBL" id="BJNG01000006">
    <property type="protein sequence ID" value="GEC18555.1"/>
    <property type="molecule type" value="Genomic_DNA"/>
</dbReference>
<accession>A0A4Y3WIJ1</accession>
<dbReference type="CDD" id="cd02440">
    <property type="entry name" value="AdoMet_MTases"/>
    <property type="match status" value="1"/>
</dbReference>
<dbReference type="Pfam" id="PF13649">
    <property type="entry name" value="Methyltransf_25"/>
    <property type="match status" value="1"/>
</dbReference>
<dbReference type="Gene3D" id="3.40.50.150">
    <property type="entry name" value="Vaccinia Virus protein VP39"/>
    <property type="match status" value="1"/>
</dbReference>
<dbReference type="RefSeq" id="WP_141277178.1">
    <property type="nucleotide sequence ID" value="NZ_BAAARZ010000069.1"/>
</dbReference>
<name>A0A4Y3WIJ1_9PSEU</name>
<comment type="caution">
    <text evidence="2">The sequence shown here is derived from an EMBL/GenBank/DDBJ whole genome shotgun (WGS) entry which is preliminary data.</text>
</comment>
<dbReference type="AlphaFoldDB" id="A0A4Y3WIJ1"/>
<dbReference type="SUPFAM" id="SSF53335">
    <property type="entry name" value="S-adenosyl-L-methionine-dependent methyltransferases"/>
    <property type="match status" value="1"/>
</dbReference>
<evidence type="ECO:0000313" key="2">
    <source>
        <dbReference type="EMBL" id="GEC18555.1"/>
    </source>
</evidence>
<keyword evidence="3" id="KW-1185">Reference proteome</keyword>